<protein>
    <submittedName>
        <fullName evidence="2">Chaperone modulator CbpM</fullName>
    </submittedName>
</protein>
<reference evidence="2 3" key="1">
    <citation type="submission" date="2024-04" db="EMBL/GenBank/DDBJ databases">
        <title>Flavobacterium sp. DGU11 16S ribosomal RNA gene Genome sequencing and assembly.</title>
        <authorList>
            <person name="Park S."/>
        </authorList>
    </citation>
    <scope>NUCLEOTIDE SEQUENCE [LARGE SCALE GENOMIC DNA]</scope>
    <source>
        <strain evidence="2 3">DGU11</strain>
    </source>
</reference>
<dbReference type="Pfam" id="PF13591">
    <property type="entry name" value="MerR_2"/>
    <property type="match status" value="1"/>
</dbReference>
<proteinExistence type="predicted"/>
<gene>
    <name evidence="2" type="ORF">AAEO56_11940</name>
</gene>
<sequence>MKTESLILVKQFCLSHGIDTGFIAALHNFGLIEIIVAEENQYLSPLQLREAEKMISLHYELEVNLEGIDIITNLLRRIETLQMELNAAQNKLRLIDTTPPPD</sequence>
<dbReference type="Proteomes" id="UP001464555">
    <property type="component" value="Unassembled WGS sequence"/>
</dbReference>
<accession>A0ABU9HXU9</accession>
<dbReference type="Gene3D" id="1.10.1660.10">
    <property type="match status" value="1"/>
</dbReference>
<evidence type="ECO:0000313" key="2">
    <source>
        <dbReference type="EMBL" id="MEL1244978.1"/>
    </source>
</evidence>
<organism evidence="2 3">
    <name type="scientific">Flavobacterium arundinis</name>
    <dbReference type="NCBI Taxonomy" id="3139143"/>
    <lineage>
        <taxon>Bacteria</taxon>
        <taxon>Pseudomonadati</taxon>
        <taxon>Bacteroidota</taxon>
        <taxon>Flavobacteriia</taxon>
        <taxon>Flavobacteriales</taxon>
        <taxon>Flavobacteriaceae</taxon>
        <taxon>Flavobacterium</taxon>
    </lineage>
</organism>
<evidence type="ECO:0000313" key="3">
    <source>
        <dbReference type="Proteomes" id="UP001464555"/>
    </source>
</evidence>
<dbReference type="RefSeq" id="WP_341697293.1">
    <property type="nucleotide sequence ID" value="NZ_JBBYHR010000006.1"/>
</dbReference>
<evidence type="ECO:0000256" key="1">
    <source>
        <dbReference type="SAM" id="Coils"/>
    </source>
</evidence>
<dbReference type="EMBL" id="JBBYHR010000006">
    <property type="protein sequence ID" value="MEL1244978.1"/>
    <property type="molecule type" value="Genomic_DNA"/>
</dbReference>
<feature type="coiled-coil region" evidence="1">
    <location>
        <begin position="71"/>
        <end position="98"/>
    </location>
</feature>
<keyword evidence="3" id="KW-1185">Reference proteome</keyword>
<keyword evidence="1" id="KW-0175">Coiled coil</keyword>
<comment type="caution">
    <text evidence="2">The sequence shown here is derived from an EMBL/GenBank/DDBJ whole genome shotgun (WGS) entry which is preliminary data.</text>
</comment>
<name>A0ABU9HXU9_9FLAO</name>